<dbReference type="Gene3D" id="3.40.50.620">
    <property type="entry name" value="HUPs"/>
    <property type="match status" value="1"/>
</dbReference>
<evidence type="ECO:0000256" key="10">
    <source>
        <dbReference type="RuleBase" id="RU004182"/>
    </source>
</evidence>
<evidence type="ECO:0000256" key="9">
    <source>
        <dbReference type="PIRSR" id="PIRSR602081-2"/>
    </source>
</evidence>
<dbReference type="InterPro" id="IPR005101">
    <property type="entry name" value="Cryptochr/Photolyase_FAD-bd"/>
</dbReference>
<dbReference type="PRINTS" id="PR00147">
    <property type="entry name" value="DNAPHOTLYASE"/>
</dbReference>
<dbReference type="PANTHER" id="PTHR11455:SF9">
    <property type="entry name" value="CRYPTOCHROME CIRCADIAN CLOCK 5 ISOFORM X1"/>
    <property type="match status" value="1"/>
</dbReference>
<dbReference type="GO" id="GO:0003904">
    <property type="term" value="F:deoxyribodipyrimidine photo-lyase activity"/>
    <property type="evidence" value="ECO:0007669"/>
    <property type="project" value="UniProtKB-EC"/>
</dbReference>
<feature type="domain" description="Photolyase/cryptochrome alpha/beta" evidence="11">
    <location>
        <begin position="1"/>
        <end position="127"/>
    </location>
</feature>
<evidence type="ECO:0000259" key="11">
    <source>
        <dbReference type="PROSITE" id="PS51645"/>
    </source>
</evidence>
<reference evidence="12" key="1">
    <citation type="submission" date="2021-03" db="EMBL/GenBank/DDBJ databases">
        <title>Roseibium sp. CAU 1637 isolated from Incheon.</title>
        <authorList>
            <person name="Kim W."/>
        </authorList>
    </citation>
    <scope>NUCLEOTIDE SEQUENCE</scope>
    <source>
        <strain evidence="12">CAU 1637</strain>
    </source>
</reference>
<sequence length="474" mass="54362">MTTIVWFRQDLRVSDNPALQEAAGRGKVLPVYVLEDPTKSGDTHPLGGASRWWLHHSLAALQKDLGRLLLMRGDPRMAIPQLVKQTGATAVFWNRCYEPHAIERDSDLKSDLKANGIEVRSFKASLLLEPFEIETKTGGPYKVYSPFWRALKDKTIDPPLAPPKALELADFKTEDQLEDLELLPHGPNWAEGWEKLWQPGEQGALEQFESFLTNGLEGYGTLRNRPDKPNISRLSPHLHFGEISPRQLWHRIRDGHDTQDGEKFLSEVAWRDFSYHLLYHFPKLASENWKQDFDAYPWVDSESNLKAWQRGQTGYPIVDAGMRELWQTGYMHNRVRMIVASFLIKHLRIDWRRGEEWFRDTLVDADLANNSAGWQWVAGSGADASPYFRIFNPMTQGEKFDPDGDYVRKWVPELAELPQEYLNVPFKAPSDVLRKAGVQLGQTYPKPLVDHAKARQAALDGYESIKQHKANQET</sequence>
<evidence type="ECO:0000256" key="1">
    <source>
        <dbReference type="ARBA" id="ARBA00001932"/>
    </source>
</evidence>
<keyword evidence="6 10" id="KW-0157">Chromophore</keyword>
<dbReference type="InterPro" id="IPR014729">
    <property type="entry name" value="Rossmann-like_a/b/a_fold"/>
</dbReference>
<dbReference type="PROSITE" id="PS00394">
    <property type="entry name" value="DNA_PHOTOLYASES_1_1"/>
    <property type="match status" value="1"/>
</dbReference>
<dbReference type="FunFam" id="1.10.579.10:FF:000003">
    <property type="entry name" value="Deoxyribodipyrimidine photo-lyase"/>
    <property type="match status" value="1"/>
</dbReference>
<comment type="catalytic activity">
    <reaction evidence="7">
        <text>cyclobutadipyrimidine (in DNA) = 2 pyrimidine residues (in DNA).</text>
        <dbReference type="EC" id="4.1.99.3"/>
    </reaction>
</comment>
<evidence type="ECO:0000313" key="12">
    <source>
        <dbReference type="EMBL" id="MBO0345027.1"/>
    </source>
</evidence>
<keyword evidence="13" id="KW-1185">Reference proteome</keyword>
<dbReference type="GO" id="GO:0003677">
    <property type="term" value="F:DNA binding"/>
    <property type="evidence" value="ECO:0007669"/>
    <property type="project" value="TreeGrafter"/>
</dbReference>
<accession>A0A939EM89</accession>
<evidence type="ECO:0000256" key="5">
    <source>
        <dbReference type="ARBA" id="ARBA00022827"/>
    </source>
</evidence>
<dbReference type="SUPFAM" id="SSF48173">
    <property type="entry name" value="Cryptochrome/photolyase FAD-binding domain"/>
    <property type="match status" value="1"/>
</dbReference>
<feature type="binding site" evidence="8">
    <location>
        <position position="264"/>
    </location>
    <ligand>
        <name>FAD</name>
        <dbReference type="ChEBI" id="CHEBI:57692"/>
    </ligand>
</feature>
<feature type="site" description="Electron transfer via tryptophanyl radical" evidence="9">
    <location>
        <position position="351"/>
    </location>
</feature>
<keyword evidence="5 8" id="KW-0274">FAD</keyword>
<dbReference type="Proteomes" id="UP000664779">
    <property type="component" value="Unassembled WGS sequence"/>
</dbReference>
<evidence type="ECO:0000256" key="6">
    <source>
        <dbReference type="ARBA" id="ARBA00022991"/>
    </source>
</evidence>
<dbReference type="GO" id="GO:0000719">
    <property type="term" value="P:photoreactive repair"/>
    <property type="evidence" value="ECO:0007669"/>
    <property type="project" value="UniProtKB-ARBA"/>
</dbReference>
<proteinExistence type="inferred from homology"/>
<evidence type="ECO:0000256" key="4">
    <source>
        <dbReference type="ARBA" id="ARBA00022630"/>
    </source>
</evidence>
<dbReference type="InterPro" id="IPR036155">
    <property type="entry name" value="Crypto/Photolyase_N_sf"/>
</dbReference>
<comment type="similarity">
    <text evidence="10">Belongs to the DNA photolyase family.</text>
</comment>
<comment type="cofactor">
    <cofactor evidence="8">
        <name>FAD</name>
        <dbReference type="ChEBI" id="CHEBI:57692"/>
    </cofactor>
    <text evidence="8">Binds 1 FAD per subunit.</text>
</comment>
<dbReference type="InterPro" id="IPR018394">
    <property type="entry name" value="DNA_photolyase_1_CS_C"/>
</dbReference>
<dbReference type="PROSITE" id="PS00691">
    <property type="entry name" value="DNA_PHOTOLYASES_1_2"/>
    <property type="match status" value="1"/>
</dbReference>
<dbReference type="Gene3D" id="1.25.40.80">
    <property type="match status" value="1"/>
</dbReference>
<dbReference type="Pfam" id="PF03441">
    <property type="entry name" value="FAD_binding_7"/>
    <property type="match status" value="1"/>
</dbReference>
<dbReference type="PROSITE" id="PS51645">
    <property type="entry name" value="PHR_CRY_ALPHA_BETA"/>
    <property type="match status" value="1"/>
</dbReference>
<evidence type="ECO:0000256" key="2">
    <source>
        <dbReference type="ARBA" id="ARBA00013149"/>
    </source>
</evidence>
<comment type="cofactor">
    <cofactor evidence="1">
        <name>(6R)-5,10-methylene-5,6,7,8-tetrahydrofolate</name>
        <dbReference type="ChEBI" id="CHEBI:15636"/>
    </cofactor>
</comment>
<dbReference type="SUPFAM" id="SSF52425">
    <property type="entry name" value="Cryptochrome/photolyase, N-terminal domain"/>
    <property type="match status" value="1"/>
</dbReference>
<dbReference type="RefSeq" id="WP_206939370.1">
    <property type="nucleotide sequence ID" value="NZ_JAFLNF010000003.1"/>
</dbReference>
<evidence type="ECO:0000256" key="7">
    <source>
        <dbReference type="ARBA" id="ARBA00033999"/>
    </source>
</evidence>
<dbReference type="Gene3D" id="1.10.579.10">
    <property type="entry name" value="DNA Cyclobutane Dipyrimidine Photolyase, subunit A, domain 3"/>
    <property type="match status" value="1"/>
</dbReference>
<dbReference type="GO" id="GO:0071949">
    <property type="term" value="F:FAD binding"/>
    <property type="evidence" value="ECO:0007669"/>
    <property type="project" value="TreeGrafter"/>
</dbReference>
<evidence type="ECO:0000256" key="3">
    <source>
        <dbReference type="ARBA" id="ARBA00014046"/>
    </source>
</evidence>
<gene>
    <name evidence="12" type="ORF">J0X15_07345</name>
</gene>
<dbReference type="EMBL" id="JAFLNF010000003">
    <property type="protein sequence ID" value="MBO0345027.1"/>
    <property type="molecule type" value="Genomic_DNA"/>
</dbReference>
<dbReference type="AlphaFoldDB" id="A0A939EM89"/>
<evidence type="ECO:0000313" key="13">
    <source>
        <dbReference type="Proteomes" id="UP000664779"/>
    </source>
</evidence>
<dbReference type="InterPro" id="IPR006050">
    <property type="entry name" value="DNA_photolyase_N"/>
</dbReference>
<comment type="caution">
    <text evidence="12">The sequence shown here is derived from an EMBL/GenBank/DDBJ whole genome shotgun (WGS) entry which is preliminary data.</text>
</comment>
<dbReference type="Pfam" id="PF00875">
    <property type="entry name" value="DNA_photolyase"/>
    <property type="match status" value="1"/>
</dbReference>
<evidence type="ECO:0000256" key="8">
    <source>
        <dbReference type="PIRSR" id="PIRSR602081-1"/>
    </source>
</evidence>
<dbReference type="InterPro" id="IPR002081">
    <property type="entry name" value="Cryptochrome/DNA_photolyase_1"/>
</dbReference>
<keyword evidence="4 8" id="KW-0285">Flavoprotein</keyword>
<feature type="site" description="Electron transfer via tryptophanyl radical" evidence="9">
    <location>
        <position position="374"/>
    </location>
</feature>
<dbReference type="PANTHER" id="PTHR11455">
    <property type="entry name" value="CRYPTOCHROME"/>
    <property type="match status" value="1"/>
</dbReference>
<dbReference type="GO" id="GO:0009416">
    <property type="term" value="P:response to light stimulus"/>
    <property type="evidence" value="ECO:0007669"/>
    <property type="project" value="TreeGrafter"/>
</dbReference>
<dbReference type="EC" id="4.1.99.3" evidence="2"/>
<feature type="binding site" evidence="8">
    <location>
        <begin position="364"/>
        <end position="366"/>
    </location>
    <ligand>
        <name>FAD</name>
        <dbReference type="ChEBI" id="CHEBI:57692"/>
    </ligand>
</feature>
<protein>
    <recommendedName>
        <fullName evidence="3">Deoxyribodipyrimidine photo-lyase</fullName>
        <ecNumber evidence="2">4.1.99.3</ecNumber>
    </recommendedName>
</protein>
<name>A0A939EM89_9HYPH</name>
<feature type="binding site" evidence="8">
    <location>
        <position position="219"/>
    </location>
    <ligand>
        <name>FAD</name>
        <dbReference type="ChEBI" id="CHEBI:57692"/>
    </ligand>
</feature>
<organism evidence="12 13">
    <name type="scientific">Roseibium limicola</name>
    <dbReference type="NCBI Taxonomy" id="2816037"/>
    <lineage>
        <taxon>Bacteria</taxon>
        <taxon>Pseudomonadati</taxon>
        <taxon>Pseudomonadota</taxon>
        <taxon>Alphaproteobacteria</taxon>
        <taxon>Hyphomicrobiales</taxon>
        <taxon>Stappiaceae</taxon>
        <taxon>Roseibium</taxon>
    </lineage>
</organism>
<feature type="site" description="Electron transfer via tryptophanyl radical" evidence="9">
    <location>
        <position position="298"/>
    </location>
</feature>
<dbReference type="InterPro" id="IPR036134">
    <property type="entry name" value="Crypto/Photolyase_FAD-like_sf"/>
</dbReference>